<accession>A0AAV2E7Q5</accession>
<evidence type="ECO:0000313" key="3">
    <source>
        <dbReference type="Proteomes" id="UP001497516"/>
    </source>
</evidence>
<proteinExistence type="predicted"/>
<gene>
    <name evidence="2" type="ORF">LTRI10_LOCUS23208</name>
</gene>
<protein>
    <submittedName>
        <fullName evidence="2">Uncharacterized protein</fullName>
    </submittedName>
</protein>
<name>A0AAV2E7Q5_9ROSI</name>
<dbReference type="EMBL" id="OZ034817">
    <property type="protein sequence ID" value="CAL1381854.1"/>
    <property type="molecule type" value="Genomic_DNA"/>
</dbReference>
<evidence type="ECO:0000256" key="1">
    <source>
        <dbReference type="SAM" id="MobiDB-lite"/>
    </source>
</evidence>
<reference evidence="2 3" key="1">
    <citation type="submission" date="2024-04" db="EMBL/GenBank/DDBJ databases">
        <authorList>
            <person name="Fracassetti M."/>
        </authorList>
    </citation>
    <scope>NUCLEOTIDE SEQUENCE [LARGE SCALE GENOMIC DNA]</scope>
</reference>
<sequence length="67" mass="7556">MAEHQPQVPRRPRTTGFYSCPGTKDIQSPILYPALTGQECEVTPGMISMIKTDYQFKGARRKSPIIM</sequence>
<dbReference type="AlphaFoldDB" id="A0AAV2E7Q5"/>
<feature type="region of interest" description="Disordered" evidence="1">
    <location>
        <begin position="1"/>
        <end position="21"/>
    </location>
</feature>
<evidence type="ECO:0000313" key="2">
    <source>
        <dbReference type="EMBL" id="CAL1381854.1"/>
    </source>
</evidence>
<dbReference type="Proteomes" id="UP001497516">
    <property type="component" value="Chromosome 4"/>
</dbReference>
<organism evidence="2 3">
    <name type="scientific">Linum trigynum</name>
    <dbReference type="NCBI Taxonomy" id="586398"/>
    <lineage>
        <taxon>Eukaryota</taxon>
        <taxon>Viridiplantae</taxon>
        <taxon>Streptophyta</taxon>
        <taxon>Embryophyta</taxon>
        <taxon>Tracheophyta</taxon>
        <taxon>Spermatophyta</taxon>
        <taxon>Magnoliopsida</taxon>
        <taxon>eudicotyledons</taxon>
        <taxon>Gunneridae</taxon>
        <taxon>Pentapetalae</taxon>
        <taxon>rosids</taxon>
        <taxon>fabids</taxon>
        <taxon>Malpighiales</taxon>
        <taxon>Linaceae</taxon>
        <taxon>Linum</taxon>
    </lineage>
</organism>
<keyword evidence="3" id="KW-1185">Reference proteome</keyword>